<feature type="transmembrane region" description="Helical" evidence="6">
    <location>
        <begin position="411"/>
        <end position="434"/>
    </location>
</feature>
<evidence type="ECO:0000313" key="8">
    <source>
        <dbReference type="EMBL" id="PQD93877.1"/>
    </source>
</evidence>
<evidence type="ECO:0000256" key="6">
    <source>
        <dbReference type="SAM" id="Phobius"/>
    </source>
</evidence>
<evidence type="ECO:0000256" key="2">
    <source>
        <dbReference type="ARBA" id="ARBA00022448"/>
    </source>
</evidence>
<dbReference type="PROSITE" id="PS50850">
    <property type="entry name" value="MFS"/>
    <property type="match status" value="1"/>
</dbReference>
<organism evidence="8 9">
    <name type="scientific">Pradoshia eiseniae</name>
    <dbReference type="NCBI Taxonomy" id="2064768"/>
    <lineage>
        <taxon>Bacteria</taxon>
        <taxon>Bacillati</taxon>
        <taxon>Bacillota</taxon>
        <taxon>Bacilli</taxon>
        <taxon>Bacillales</taxon>
        <taxon>Bacillaceae</taxon>
        <taxon>Pradoshia</taxon>
    </lineage>
</organism>
<name>A0A2S7MVV5_9BACI</name>
<keyword evidence="9" id="KW-1185">Reference proteome</keyword>
<keyword evidence="2" id="KW-0813">Transport</keyword>
<dbReference type="GO" id="GO:0022857">
    <property type="term" value="F:transmembrane transporter activity"/>
    <property type="evidence" value="ECO:0007669"/>
    <property type="project" value="InterPro"/>
</dbReference>
<comment type="subcellular location">
    <subcellularLocation>
        <location evidence="1">Cell membrane</location>
        <topology evidence="1">Multi-pass membrane protein</topology>
    </subcellularLocation>
</comment>
<evidence type="ECO:0000256" key="5">
    <source>
        <dbReference type="ARBA" id="ARBA00023136"/>
    </source>
</evidence>
<dbReference type="SUPFAM" id="SSF103473">
    <property type="entry name" value="MFS general substrate transporter"/>
    <property type="match status" value="1"/>
</dbReference>
<feature type="transmembrane region" description="Helical" evidence="6">
    <location>
        <begin position="295"/>
        <end position="312"/>
    </location>
</feature>
<keyword evidence="3 6" id="KW-0812">Transmembrane</keyword>
<gene>
    <name evidence="8" type="ORF">CYL18_17510</name>
</gene>
<dbReference type="Pfam" id="PF07690">
    <property type="entry name" value="MFS_1"/>
    <property type="match status" value="1"/>
</dbReference>
<dbReference type="GO" id="GO:0005886">
    <property type="term" value="C:plasma membrane"/>
    <property type="evidence" value="ECO:0007669"/>
    <property type="project" value="UniProtKB-SubCell"/>
</dbReference>
<feature type="transmembrane region" description="Helical" evidence="6">
    <location>
        <begin position="349"/>
        <end position="367"/>
    </location>
</feature>
<evidence type="ECO:0000256" key="1">
    <source>
        <dbReference type="ARBA" id="ARBA00004651"/>
    </source>
</evidence>
<reference evidence="8 9" key="1">
    <citation type="submission" date="2017-12" db="EMBL/GenBank/DDBJ databases">
        <title>Taxonomic description and draft genome of Pradoshia cofamensis Gen. nov., sp. nov., a thermotolerant bacillale isolated from anterior gut of earthworm Eisenia fetida.</title>
        <authorList>
            <person name="Saha T."/>
            <person name="Chakraborty R."/>
        </authorList>
    </citation>
    <scope>NUCLEOTIDE SEQUENCE [LARGE SCALE GENOMIC DNA]</scope>
    <source>
        <strain evidence="8 9">EAG3</strain>
    </source>
</reference>
<dbReference type="Proteomes" id="UP000239663">
    <property type="component" value="Unassembled WGS sequence"/>
</dbReference>
<dbReference type="InterPro" id="IPR020846">
    <property type="entry name" value="MFS_dom"/>
</dbReference>
<feature type="transmembrane region" description="Helical" evidence="6">
    <location>
        <begin position="169"/>
        <end position="187"/>
    </location>
</feature>
<dbReference type="PANTHER" id="PTHR42718:SF9">
    <property type="entry name" value="MAJOR FACILITATOR SUPERFAMILY MULTIDRUG TRANSPORTER MFSC"/>
    <property type="match status" value="1"/>
</dbReference>
<dbReference type="PANTHER" id="PTHR42718">
    <property type="entry name" value="MAJOR FACILITATOR SUPERFAMILY MULTIDRUG TRANSPORTER MFSC"/>
    <property type="match status" value="1"/>
</dbReference>
<evidence type="ECO:0000256" key="3">
    <source>
        <dbReference type="ARBA" id="ARBA00022692"/>
    </source>
</evidence>
<keyword evidence="4 6" id="KW-1133">Transmembrane helix</keyword>
<dbReference type="InterPro" id="IPR036259">
    <property type="entry name" value="MFS_trans_sf"/>
</dbReference>
<dbReference type="AlphaFoldDB" id="A0A2S7MVV5"/>
<feature type="transmembrane region" description="Helical" evidence="6">
    <location>
        <begin position="140"/>
        <end position="163"/>
    </location>
</feature>
<keyword evidence="5 6" id="KW-0472">Membrane</keyword>
<feature type="transmembrane region" description="Helical" evidence="6">
    <location>
        <begin position="262"/>
        <end position="283"/>
    </location>
</feature>
<feature type="transmembrane region" description="Helical" evidence="6">
    <location>
        <begin position="82"/>
        <end position="100"/>
    </location>
</feature>
<feature type="transmembrane region" description="Helical" evidence="6">
    <location>
        <begin position="199"/>
        <end position="218"/>
    </location>
</feature>
<dbReference type="OrthoDB" id="2081604at2"/>
<proteinExistence type="predicted"/>
<dbReference type="RefSeq" id="WP_104850789.1">
    <property type="nucleotide sequence ID" value="NZ_PKOZ01000019.1"/>
</dbReference>
<protein>
    <submittedName>
        <fullName evidence="8">MFS transporter</fullName>
    </submittedName>
</protein>
<feature type="domain" description="Major facilitator superfamily (MFS) profile" evidence="7">
    <location>
        <begin position="15"/>
        <end position="439"/>
    </location>
</feature>
<evidence type="ECO:0000313" key="9">
    <source>
        <dbReference type="Proteomes" id="UP000239663"/>
    </source>
</evidence>
<feature type="transmembrane region" description="Helical" evidence="6">
    <location>
        <begin position="224"/>
        <end position="241"/>
    </location>
</feature>
<evidence type="ECO:0000259" key="7">
    <source>
        <dbReference type="PROSITE" id="PS50850"/>
    </source>
</evidence>
<feature type="transmembrane region" description="Helical" evidence="6">
    <location>
        <begin position="324"/>
        <end position="343"/>
    </location>
</feature>
<comment type="caution">
    <text evidence="8">The sequence shown here is derived from an EMBL/GenBank/DDBJ whole genome shotgun (WGS) entry which is preliminary data.</text>
</comment>
<feature type="transmembrane region" description="Helical" evidence="6">
    <location>
        <begin position="52"/>
        <end position="70"/>
    </location>
</feature>
<dbReference type="PRINTS" id="PR01036">
    <property type="entry name" value="TCRTETB"/>
</dbReference>
<evidence type="ECO:0000256" key="4">
    <source>
        <dbReference type="ARBA" id="ARBA00022989"/>
    </source>
</evidence>
<accession>A0A2S7MVV5</accession>
<sequence>MVTHSHQESYSRVKKAVPAILFFFVFALTIDNSFKLISPAMAADLGVSATTISWQATLAGLIIGIGAVVYASLSDTISIRKLLIVGVIFICIGSVLGFVFKASYVMILISRVIQTSGLAAAETLYVIYVMKYLAIKDQKLFLGLSTSSYSLSLVIGSVTGGFISTYLDWTILFLIPLLSLMLLPFFIKYIPKEESKKSSVDFIGLMLIAATATSIMLYMTNFNWIFIVLAIVGFGVFLAYIKRSSNALISISFFQNKRFVNTLGIVAIVYSIQLGYIFMFPFLIQDIYGLELDKVSLLLIPGYIVAVIVGALSGKIGNILSSKMTISIAVVSIAVSLFLPGLFVGNSVFIFAASMILFSGSFALLYAPLLDTCVGSIAKEKKGTAVGFYNLIINVSGSIGMSYTATLMDSLSYRSVLFVLSIFAAVAFLVYWLFVSRLKNEDAEEIR</sequence>
<feature type="transmembrane region" description="Helical" evidence="6">
    <location>
        <begin position="106"/>
        <end position="128"/>
    </location>
</feature>
<feature type="transmembrane region" description="Helical" evidence="6">
    <location>
        <begin position="388"/>
        <end position="405"/>
    </location>
</feature>
<dbReference type="InterPro" id="IPR011701">
    <property type="entry name" value="MFS"/>
</dbReference>
<dbReference type="Gene3D" id="1.20.1250.20">
    <property type="entry name" value="MFS general substrate transporter like domains"/>
    <property type="match status" value="2"/>
</dbReference>
<dbReference type="EMBL" id="PKOZ01000019">
    <property type="protein sequence ID" value="PQD93877.1"/>
    <property type="molecule type" value="Genomic_DNA"/>
</dbReference>